<accession>A0ABQ0LMQ2</accession>
<dbReference type="Proteomes" id="UP000815677">
    <property type="component" value="Unassembled WGS sequence"/>
</dbReference>
<evidence type="ECO:0000313" key="2">
    <source>
        <dbReference type="Proteomes" id="UP000815677"/>
    </source>
</evidence>
<sequence>MWRSHVADLLSRTATIYSVAHMAILVFGPPRLPPELERLIFELAAWNNLACAARLIRVAHRVLVWIEPLLHRVYSIRDATAYSRLRNLVLRRPDFAAANVHCLRFSSPLLNVFDLDTRYILRTCVSVRILSTPGLATHAALLDDLCELHAVRRLSLHIGKTFAFAGTWQMELPTHFPFSGLTHLTVEDPEITLQVVDVLQSGIFPNLTHIAFAGLGSFPSHHTIREILAAPALRKTLVHMAVFVYFTHHRTKAASRLEQLVGDPRVDVAASYMLEAEWDAAAWGIGPDEWDQARERAQRRRMCELPACTPMSP</sequence>
<evidence type="ECO:0000313" key="1">
    <source>
        <dbReference type="EMBL" id="GAT52385.1"/>
    </source>
</evidence>
<proteinExistence type="predicted"/>
<dbReference type="EMBL" id="DF847733">
    <property type="protein sequence ID" value="GAT52385.1"/>
    <property type="molecule type" value="Genomic_DNA"/>
</dbReference>
<organism evidence="1 2">
    <name type="scientific">Mycena chlorophos</name>
    <name type="common">Agaric fungus</name>
    <name type="synonym">Agaricus chlorophos</name>
    <dbReference type="NCBI Taxonomy" id="658473"/>
    <lineage>
        <taxon>Eukaryota</taxon>
        <taxon>Fungi</taxon>
        <taxon>Dikarya</taxon>
        <taxon>Basidiomycota</taxon>
        <taxon>Agaricomycotina</taxon>
        <taxon>Agaricomycetes</taxon>
        <taxon>Agaricomycetidae</taxon>
        <taxon>Agaricales</taxon>
        <taxon>Marasmiineae</taxon>
        <taxon>Mycenaceae</taxon>
        <taxon>Mycena</taxon>
    </lineage>
</organism>
<gene>
    <name evidence="1" type="ORF">MCHLO_09439</name>
</gene>
<protein>
    <recommendedName>
        <fullName evidence="3">F-box domain-containing protein</fullName>
    </recommendedName>
</protein>
<keyword evidence="2" id="KW-1185">Reference proteome</keyword>
<evidence type="ECO:0008006" key="3">
    <source>
        <dbReference type="Google" id="ProtNLM"/>
    </source>
</evidence>
<reference evidence="1" key="1">
    <citation type="submission" date="2014-09" db="EMBL/GenBank/DDBJ databases">
        <title>Genome sequence of the luminous mushroom Mycena chlorophos for searching fungal bioluminescence genes.</title>
        <authorList>
            <person name="Tanaka Y."/>
            <person name="Kasuga D."/>
            <person name="Oba Y."/>
            <person name="Hase S."/>
            <person name="Sato K."/>
            <person name="Oba Y."/>
            <person name="Sakakibara Y."/>
        </authorList>
    </citation>
    <scope>NUCLEOTIDE SEQUENCE</scope>
</reference>
<name>A0ABQ0LMQ2_MYCCL</name>